<feature type="compositionally biased region" description="Basic and acidic residues" evidence="1">
    <location>
        <begin position="164"/>
        <end position="175"/>
    </location>
</feature>
<dbReference type="KEGG" id="cdet:87939274"/>
<feature type="compositionally biased region" description="Basic residues" evidence="1">
    <location>
        <begin position="144"/>
        <end position="155"/>
    </location>
</feature>
<dbReference type="PROSITE" id="PS51257">
    <property type="entry name" value="PROKAR_LIPOPROTEIN"/>
    <property type="match status" value="1"/>
</dbReference>
<protein>
    <recommendedName>
        <fullName evidence="4">Secreted protein</fullName>
    </recommendedName>
</protein>
<dbReference type="Proteomes" id="UP001322277">
    <property type="component" value="Chromosome 2"/>
</dbReference>
<organism evidence="2 3">
    <name type="scientific">Colletotrichum destructivum</name>
    <dbReference type="NCBI Taxonomy" id="34406"/>
    <lineage>
        <taxon>Eukaryota</taxon>
        <taxon>Fungi</taxon>
        <taxon>Dikarya</taxon>
        <taxon>Ascomycota</taxon>
        <taxon>Pezizomycotina</taxon>
        <taxon>Sordariomycetes</taxon>
        <taxon>Hypocreomycetidae</taxon>
        <taxon>Glomerellales</taxon>
        <taxon>Glomerellaceae</taxon>
        <taxon>Colletotrichum</taxon>
        <taxon>Colletotrichum destructivum species complex</taxon>
    </lineage>
</organism>
<evidence type="ECO:0008006" key="4">
    <source>
        <dbReference type="Google" id="ProtNLM"/>
    </source>
</evidence>
<dbReference type="RefSeq" id="XP_062774981.1">
    <property type="nucleotide sequence ID" value="XM_062918930.1"/>
</dbReference>
<dbReference type="AlphaFoldDB" id="A0AAX4I2Z9"/>
<reference evidence="3" key="1">
    <citation type="journal article" date="2023" name="bioRxiv">
        <title>Complete genome of the Medicago anthracnose fungus, Colletotrichum destructivum, reveals a mini-chromosome-like region within a core chromosome.</title>
        <authorList>
            <person name="Lapalu N."/>
            <person name="Simon A."/>
            <person name="Lu A."/>
            <person name="Plaumann P.-L."/>
            <person name="Amselem J."/>
            <person name="Pigne S."/>
            <person name="Auger A."/>
            <person name="Koch C."/>
            <person name="Dallery J.-F."/>
            <person name="O'Connell R.J."/>
        </authorList>
    </citation>
    <scope>NUCLEOTIDE SEQUENCE [LARGE SCALE GENOMIC DNA]</scope>
    <source>
        <strain evidence="3">CBS 520.97</strain>
    </source>
</reference>
<dbReference type="EMBL" id="CP137306">
    <property type="protein sequence ID" value="WQF77757.1"/>
    <property type="molecule type" value="Genomic_DNA"/>
</dbReference>
<feature type="region of interest" description="Disordered" evidence="1">
    <location>
        <begin position="144"/>
        <end position="188"/>
    </location>
</feature>
<proteinExistence type="predicted"/>
<sequence>MIRTYVHCVVLHATSNPATPFFFPSSLLLIVSCHSRSVRAVSAQARKGCRSFISLARPSRVELMIRGWLLPSQCFMAFASCLACVCHTVPVGISLDHFPLELTNSIMMGNRHAIRSGSTASDWPSCRSRRPSRTRSVIRPHLRGVTRARSSRRPISHSYYAGPEENREGHTGTEKKRWKKGVRGRSSV</sequence>
<accession>A0AAX4I2Z9</accession>
<dbReference type="GeneID" id="87939274"/>
<keyword evidence="3" id="KW-1185">Reference proteome</keyword>
<evidence type="ECO:0000313" key="2">
    <source>
        <dbReference type="EMBL" id="WQF77757.1"/>
    </source>
</evidence>
<name>A0AAX4I2Z9_9PEZI</name>
<feature type="compositionally biased region" description="Basic residues" evidence="1">
    <location>
        <begin position="176"/>
        <end position="188"/>
    </location>
</feature>
<gene>
    <name evidence="2" type="ORF">CDEST_02771</name>
</gene>
<evidence type="ECO:0000313" key="3">
    <source>
        <dbReference type="Proteomes" id="UP001322277"/>
    </source>
</evidence>
<evidence type="ECO:0000256" key="1">
    <source>
        <dbReference type="SAM" id="MobiDB-lite"/>
    </source>
</evidence>